<dbReference type="EMBL" id="QJSP01000001">
    <property type="protein sequence ID" value="PYE20864.1"/>
    <property type="molecule type" value="Genomic_DNA"/>
</dbReference>
<accession>A0A318S7W0</accession>
<proteinExistence type="predicted"/>
<reference evidence="2 3" key="1">
    <citation type="submission" date="2018-06" db="EMBL/GenBank/DDBJ databases">
        <title>Genomic Encyclopedia of Type Strains, Phase IV (KMG-IV): sequencing the most valuable type-strain genomes for metagenomic binning, comparative biology and taxonomic classification.</title>
        <authorList>
            <person name="Goeker M."/>
        </authorList>
    </citation>
    <scope>NUCLEOTIDE SEQUENCE [LARGE SCALE GENOMIC DNA]</scope>
    <source>
        <strain evidence="2 3">DSM 45521</strain>
    </source>
</reference>
<evidence type="ECO:0000313" key="2">
    <source>
        <dbReference type="EMBL" id="PYE20864.1"/>
    </source>
</evidence>
<sequence>MVQTEATRMTAESPSQGTTLFLIGMRVTRPWRPLSWLSVMIEMPPMLWHLRRHRDAGMLASRMYFGGSILVVSYWRSGEDLRRFAADTSAPHLPAWRRYSKRLADRNRVGIWHETYVIGEHETIYAGMPPWGLAEAVGHRPIGPTQATAQRRLAASRTTPAQADAHQAL</sequence>
<feature type="region of interest" description="Disordered" evidence="1">
    <location>
        <begin position="147"/>
        <end position="169"/>
    </location>
</feature>
<comment type="caution">
    <text evidence="2">The sequence shown here is derived from an EMBL/GenBank/DDBJ whole genome shotgun (WGS) entry which is preliminary data.</text>
</comment>
<name>A0A318S7W0_WILLI</name>
<dbReference type="OrthoDB" id="7566033at2"/>
<organism evidence="2 3">
    <name type="scientific">Williamsia limnetica</name>
    <dbReference type="NCBI Taxonomy" id="882452"/>
    <lineage>
        <taxon>Bacteria</taxon>
        <taxon>Bacillati</taxon>
        <taxon>Actinomycetota</taxon>
        <taxon>Actinomycetes</taxon>
        <taxon>Mycobacteriales</taxon>
        <taxon>Nocardiaceae</taxon>
        <taxon>Williamsia</taxon>
    </lineage>
</organism>
<dbReference type="Proteomes" id="UP000247591">
    <property type="component" value="Unassembled WGS sequence"/>
</dbReference>
<dbReference type="Pfam" id="PF13826">
    <property type="entry name" value="Monooxy_af470-like"/>
    <property type="match status" value="1"/>
</dbReference>
<gene>
    <name evidence="2" type="ORF">DFR67_101255</name>
</gene>
<evidence type="ECO:0000313" key="3">
    <source>
        <dbReference type="Proteomes" id="UP000247591"/>
    </source>
</evidence>
<dbReference type="InterPro" id="IPR025444">
    <property type="entry name" value="Monooxy_af470"/>
</dbReference>
<keyword evidence="3" id="KW-1185">Reference proteome</keyword>
<evidence type="ECO:0000256" key="1">
    <source>
        <dbReference type="SAM" id="MobiDB-lite"/>
    </source>
</evidence>
<protein>
    <submittedName>
        <fullName evidence="2">Uncharacterized protein DUF4188</fullName>
    </submittedName>
</protein>
<dbReference type="AlphaFoldDB" id="A0A318S7W0"/>